<dbReference type="PANTHER" id="PTHR43977">
    <property type="entry name" value="STRUCTURAL MAINTENANCE OF CHROMOSOMES PROTEIN 3"/>
    <property type="match status" value="1"/>
</dbReference>
<dbReference type="Pfam" id="PF06470">
    <property type="entry name" value="SMC_hinge"/>
    <property type="match status" value="1"/>
</dbReference>
<evidence type="ECO:0000256" key="7">
    <source>
        <dbReference type="SAM" id="MobiDB-lite"/>
    </source>
</evidence>
<dbReference type="HAMAP" id="MF_01894">
    <property type="entry name" value="Smc_prok"/>
    <property type="match status" value="1"/>
</dbReference>
<dbReference type="Proteomes" id="UP001501586">
    <property type="component" value="Unassembled WGS sequence"/>
</dbReference>
<evidence type="ECO:0000256" key="3">
    <source>
        <dbReference type="ARBA" id="ARBA00022840"/>
    </source>
</evidence>
<dbReference type="SMART" id="SM00968">
    <property type="entry name" value="SMC_hinge"/>
    <property type="match status" value="1"/>
</dbReference>
<evidence type="ECO:0000256" key="2">
    <source>
        <dbReference type="ARBA" id="ARBA00022741"/>
    </source>
</evidence>
<dbReference type="InterPro" id="IPR010935">
    <property type="entry name" value="SMC_hinge"/>
</dbReference>
<proteinExistence type="inferred from homology"/>
<dbReference type="Gene3D" id="1.20.1060.20">
    <property type="match status" value="1"/>
</dbReference>
<comment type="subunit">
    <text evidence="6">Homodimer.</text>
</comment>
<comment type="caution">
    <text evidence="9">The sequence shown here is derived from an EMBL/GenBank/DDBJ whole genome shotgun (WGS) entry which is preliminary data.</text>
</comment>
<organism evidence="9 10">
    <name type="scientific">Brevibacterium daeguense</name>
    <dbReference type="NCBI Taxonomy" id="909936"/>
    <lineage>
        <taxon>Bacteria</taxon>
        <taxon>Bacillati</taxon>
        <taxon>Actinomycetota</taxon>
        <taxon>Actinomycetes</taxon>
        <taxon>Micrococcales</taxon>
        <taxon>Brevibacteriaceae</taxon>
        <taxon>Brevibacterium</taxon>
    </lineage>
</organism>
<sequence length="1182" mass="127202">MYLKSLTMRGFKSFASATRIELEPGITCVVGPNGSGKSNVVDALAWVMGEQGAKNLRGGKMDDVIFAGTSSRQALGRAEVSLTIDNTDGAIPIDYTEVTISRTLFRTGGSEYAVNGAPARLLDIQELLNDSGLGKEMHVIVGQGRLDEILHADPVERRGFIEEAAGVLKHRRRKDKALRKLTGLQTNLDRLADLRAELARQLGPLGRQAKAAKRAAVVQATLRDASARLLADDIVQAQARLASAAGPEQAPVRARELEARIAELDSTVASHEAELKNHEARTETVRTRLRSAGTLAARAGALAQRAADRVGFLRQMPPERTGNDSPETLRERGARFAAELADVRAEVEARQTALAELTEARDSAQQRLQAAETALTELRARISAQLRKRAGLESSREVARKTLTDAEAGLAELDDEESQLDDRLAAARTRLTDAQAAAASTESGESELDAAHEDALARLRELEDRNRSLQSELDTAESELGRARARADALRIGTRLAAETADILDSGISGVREAVGNLLRIAPGYETAVTAVLDHVSEAVLVDSPQTALAVLDHIAEDSLVDLAVAPGSTASPDATGEAPAPPPADHPLPTVEAGEPIPVRRLVRTSDRGLSALLDSALAEVVTAPDAAAAVAALRQDPACTFVTPTGEVISAERIRRTGSTEGARIATRAALEETEEQTAVLGARTRELAAALTELAPDIDTARAAVDRALSALHESDARIMAVGEELSRAAEEVAGLEASRTRIADSRRRLTAEAATARATLANAESALAVNSETIDSEPDSGERDGLAEQVRALGEEVMEARIGLRAVEDRAKFLTDRVASLHRQADAEQQARERAARAAARRAAQADRAAELAAVAASLADHLRSLEVRAEQEIGAARGRRAELESTLEQTRTDRQQRAAELAELTRAEHEAQLLRERHVIQLEELTRRAQAEIGLSAEHLVEQFGPHLPVPAEDGDVPFIRSELEQAKAAAERSLKSIGQVNPLALEEYAALTERHDFLEKQLNDIEDSRRDLLGLVRDVDAHVREAFTAAFADTQREFEVIFARLFPGGEGSLSLTDPEDMLTTGVEVHARPAGKKVKRLSLLSGGERSLVAVALLVAIFKARPSPFYVMDEVEAALDDVNLSRLLTVFRELQEASQLIVITHQKRTMEIADALYGVTMSGDGISKVISQRIHRTD</sequence>
<evidence type="ECO:0000256" key="4">
    <source>
        <dbReference type="ARBA" id="ARBA00023054"/>
    </source>
</evidence>
<keyword evidence="3 6" id="KW-0067">ATP-binding</keyword>
<dbReference type="InterPro" id="IPR024704">
    <property type="entry name" value="SMC"/>
</dbReference>
<evidence type="ECO:0000256" key="1">
    <source>
        <dbReference type="ARBA" id="ARBA00022490"/>
    </source>
</evidence>
<dbReference type="Gene3D" id="3.30.70.1620">
    <property type="match status" value="1"/>
</dbReference>
<gene>
    <name evidence="6 9" type="primary">smc</name>
    <name evidence="9" type="ORF">GCM10022261_24530</name>
</gene>
<comment type="subcellular location">
    <subcellularLocation>
        <location evidence="6">Cytoplasm</location>
    </subcellularLocation>
</comment>
<feature type="coiled-coil region" evidence="6">
    <location>
        <begin position="254"/>
        <end position="288"/>
    </location>
</feature>
<reference evidence="10" key="1">
    <citation type="journal article" date="2019" name="Int. J. Syst. Evol. Microbiol.">
        <title>The Global Catalogue of Microorganisms (GCM) 10K type strain sequencing project: providing services to taxonomists for standard genome sequencing and annotation.</title>
        <authorList>
            <consortium name="The Broad Institute Genomics Platform"/>
            <consortium name="The Broad Institute Genome Sequencing Center for Infectious Disease"/>
            <person name="Wu L."/>
            <person name="Ma J."/>
        </authorList>
    </citation>
    <scope>NUCLEOTIDE SEQUENCE [LARGE SCALE GENOMIC DNA]</scope>
    <source>
        <strain evidence="10">JCM 17458</strain>
    </source>
</reference>
<keyword evidence="2 6" id="KW-0547">Nucleotide-binding</keyword>
<evidence type="ECO:0000313" key="9">
    <source>
        <dbReference type="EMBL" id="GAA4284922.1"/>
    </source>
</evidence>
<dbReference type="Pfam" id="PF02463">
    <property type="entry name" value="SMC_N"/>
    <property type="match status" value="1"/>
</dbReference>
<keyword evidence="1 6" id="KW-0963">Cytoplasm</keyword>
<dbReference type="NCBIfam" id="TIGR02168">
    <property type="entry name" value="SMC_prok_B"/>
    <property type="match status" value="1"/>
</dbReference>
<feature type="domain" description="SMC hinge" evidence="8">
    <location>
        <begin position="509"/>
        <end position="635"/>
    </location>
</feature>
<evidence type="ECO:0000256" key="6">
    <source>
        <dbReference type="HAMAP-Rule" id="MF_01894"/>
    </source>
</evidence>
<keyword evidence="4 6" id="KW-0175">Coiled coil</keyword>
<comment type="domain">
    <text evidence="6">Contains large globular domains required for ATP hydrolysis at each terminus and a third globular domain forming a flexible hinge near the middle of the molecule. These domains are separated by coiled-coil structures.</text>
</comment>
<feature type="region of interest" description="Disordered" evidence="7">
    <location>
        <begin position="567"/>
        <end position="597"/>
    </location>
</feature>
<dbReference type="SUPFAM" id="SSF52540">
    <property type="entry name" value="P-loop containing nucleoside triphosphate hydrolases"/>
    <property type="match status" value="1"/>
</dbReference>
<accession>A0ABP8ELT6</accession>
<dbReference type="SUPFAM" id="SSF57997">
    <property type="entry name" value="Tropomyosin"/>
    <property type="match status" value="1"/>
</dbReference>
<dbReference type="EMBL" id="BAABAZ010000006">
    <property type="protein sequence ID" value="GAA4284922.1"/>
    <property type="molecule type" value="Genomic_DNA"/>
</dbReference>
<keyword evidence="5 6" id="KW-0238">DNA-binding</keyword>
<evidence type="ECO:0000313" key="10">
    <source>
        <dbReference type="Proteomes" id="UP001501586"/>
    </source>
</evidence>
<dbReference type="SUPFAM" id="SSF75553">
    <property type="entry name" value="Smc hinge domain"/>
    <property type="match status" value="1"/>
</dbReference>
<comment type="function">
    <text evidence="6">Required for chromosome condensation and partitioning.</text>
</comment>
<dbReference type="InterPro" id="IPR027417">
    <property type="entry name" value="P-loop_NTPase"/>
</dbReference>
<feature type="binding site" evidence="6">
    <location>
        <begin position="32"/>
        <end position="39"/>
    </location>
    <ligand>
        <name>ATP</name>
        <dbReference type="ChEBI" id="CHEBI:30616"/>
    </ligand>
</feature>
<keyword evidence="10" id="KW-1185">Reference proteome</keyword>
<dbReference type="RefSeq" id="WP_236862885.1">
    <property type="nucleotide sequence ID" value="NZ_BAABAZ010000006.1"/>
</dbReference>
<dbReference type="Gene3D" id="1.10.287.1490">
    <property type="match status" value="1"/>
</dbReference>
<evidence type="ECO:0000256" key="5">
    <source>
        <dbReference type="ARBA" id="ARBA00023125"/>
    </source>
</evidence>
<protein>
    <recommendedName>
        <fullName evidence="6">Chromosome partition protein Smc</fullName>
    </recommendedName>
</protein>
<feature type="coiled-coil region" evidence="6">
    <location>
        <begin position="174"/>
        <end position="201"/>
    </location>
</feature>
<dbReference type="InterPro" id="IPR036277">
    <property type="entry name" value="SMC_hinge_sf"/>
</dbReference>
<dbReference type="InterPro" id="IPR003395">
    <property type="entry name" value="RecF/RecN/SMC_N"/>
</dbReference>
<feature type="coiled-coil region" evidence="6">
    <location>
        <begin position="340"/>
        <end position="486"/>
    </location>
</feature>
<dbReference type="Gene3D" id="3.40.50.300">
    <property type="entry name" value="P-loop containing nucleotide triphosphate hydrolases"/>
    <property type="match status" value="2"/>
</dbReference>
<comment type="similarity">
    <text evidence="6">Belongs to the SMC family.</text>
</comment>
<name>A0ABP8ELT6_9MICO</name>
<dbReference type="InterPro" id="IPR011890">
    <property type="entry name" value="SMC_prok"/>
</dbReference>
<dbReference type="PIRSF" id="PIRSF005719">
    <property type="entry name" value="SMC"/>
    <property type="match status" value="1"/>
</dbReference>
<evidence type="ECO:0000259" key="8">
    <source>
        <dbReference type="SMART" id="SM00968"/>
    </source>
</evidence>